<accession>A0A3M7SVD8</accession>
<evidence type="ECO:0000313" key="1">
    <source>
        <dbReference type="EMBL" id="RNA39652.1"/>
    </source>
</evidence>
<dbReference type="Proteomes" id="UP000276133">
    <property type="component" value="Unassembled WGS sequence"/>
</dbReference>
<keyword evidence="2" id="KW-1185">Reference proteome</keyword>
<dbReference type="EMBL" id="REGN01000723">
    <property type="protein sequence ID" value="RNA39652.1"/>
    <property type="molecule type" value="Genomic_DNA"/>
</dbReference>
<proteinExistence type="predicted"/>
<sequence>MENFDKLSWEMLEDDLTELELKEYIRVQIPKSVAYQTNRDYLCKLLNDNVREFVYVKKKGRPAKSNNGALSKN</sequence>
<organism evidence="1 2">
    <name type="scientific">Brachionus plicatilis</name>
    <name type="common">Marine rotifer</name>
    <name type="synonym">Brachionus muelleri</name>
    <dbReference type="NCBI Taxonomy" id="10195"/>
    <lineage>
        <taxon>Eukaryota</taxon>
        <taxon>Metazoa</taxon>
        <taxon>Spiralia</taxon>
        <taxon>Gnathifera</taxon>
        <taxon>Rotifera</taxon>
        <taxon>Eurotatoria</taxon>
        <taxon>Monogononta</taxon>
        <taxon>Pseudotrocha</taxon>
        <taxon>Ploima</taxon>
        <taxon>Brachionidae</taxon>
        <taxon>Brachionus</taxon>
    </lineage>
</organism>
<comment type="caution">
    <text evidence="1">The sequence shown here is derived from an EMBL/GenBank/DDBJ whole genome shotgun (WGS) entry which is preliminary data.</text>
</comment>
<protein>
    <submittedName>
        <fullName evidence="1">Uncharacterized protein</fullName>
    </submittedName>
</protein>
<gene>
    <name evidence="1" type="ORF">BpHYR1_004265</name>
</gene>
<name>A0A3M7SVD8_BRAPC</name>
<reference evidence="1 2" key="1">
    <citation type="journal article" date="2018" name="Sci. Rep.">
        <title>Genomic signatures of local adaptation to the degree of environmental predictability in rotifers.</title>
        <authorList>
            <person name="Franch-Gras L."/>
            <person name="Hahn C."/>
            <person name="Garcia-Roger E.M."/>
            <person name="Carmona M.J."/>
            <person name="Serra M."/>
            <person name="Gomez A."/>
        </authorList>
    </citation>
    <scope>NUCLEOTIDE SEQUENCE [LARGE SCALE GENOMIC DNA]</scope>
    <source>
        <strain evidence="1">HYR1</strain>
    </source>
</reference>
<evidence type="ECO:0000313" key="2">
    <source>
        <dbReference type="Proteomes" id="UP000276133"/>
    </source>
</evidence>
<dbReference type="AlphaFoldDB" id="A0A3M7SVD8"/>